<accession>A0A1V4K9X4</accession>
<reference evidence="1 2" key="1">
    <citation type="submission" date="2016-02" db="EMBL/GenBank/DDBJ databases">
        <title>Band-tailed pigeon sequencing and assembly.</title>
        <authorList>
            <person name="Soares A.E."/>
            <person name="Novak B.J."/>
            <person name="Rice E.S."/>
            <person name="O'Connell B."/>
            <person name="Chang D."/>
            <person name="Weber S."/>
            <person name="Shapiro B."/>
        </authorList>
    </citation>
    <scope>NUCLEOTIDE SEQUENCE [LARGE SCALE GENOMIC DNA]</scope>
    <source>
        <strain evidence="1">BTP2013</strain>
        <tissue evidence="1">Blood</tissue>
    </source>
</reference>
<dbReference type="OrthoDB" id="9393271at2759"/>
<organism evidence="1 2">
    <name type="scientific">Patagioenas fasciata monilis</name>
    <dbReference type="NCBI Taxonomy" id="372326"/>
    <lineage>
        <taxon>Eukaryota</taxon>
        <taxon>Metazoa</taxon>
        <taxon>Chordata</taxon>
        <taxon>Craniata</taxon>
        <taxon>Vertebrata</taxon>
        <taxon>Euteleostomi</taxon>
        <taxon>Archelosauria</taxon>
        <taxon>Archosauria</taxon>
        <taxon>Dinosauria</taxon>
        <taxon>Saurischia</taxon>
        <taxon>Theropoda</taxon>
        <taxon>Coelurosauria</taxon>
        <taxon>Aves</taxon>
        <taxon>Neognathae</taxon>
        <taxon>Neoaves</taxon>
        <taxon>Columbimorphae</taxon>
        <taxon>Columbiformes</taxon>
        <taxon>Columbidae</taxon>
        <taxon>Patagioenas</taxon>
    </lineage>
</organism>
<protein>
    <submittedName>
        <fullName evidence="1">Uncharacterized protein</fullName>
    </submittedName>
</protein>
<evidence type="ECO:0000313" key="1">
    <source>
        <dbReference type="EMBL" id="OPJ81218.1"/>
    </source>
</evidence>
<comment type="caution">
    <text evidence="1">The sequence shown here is derived from an EMBL/GenBank/DDBJ whole genome shotgun (WGS) entry which is preliminary data.</text>
</comment>
<proteinExistence type="predicted"/>
<dbReference type="AlphaFoldDB" id="A0A1V4K9X4"/>
<dbReference type="EMBL" id="LSYS01004035">
    <property type="protein sequence ID" value="OPJ81218.1"/>
    <property type="molecule type" value="Genomic_DNA"/>
</dbReference>
<keyword evidence="2" id="KW-1185">Reference proteome</keyword>
<evidence type="ECO:0000313" key="2">
    <source>
        <dbReference type="Proteomes" id="UP000190648"/>
    </source>
</evidence>
<dbReference type="Proteomes" id="UP000190648">
    <property type="component" value="Unassembled WGS sequence"/>
</dbReference>
<sequence length="120" mass="13429">MIREGDDISLGCEKLCHEMPRIEGQGASEDPQLVALRDVVLIGTYLKSYGNKAEAPEIIEANRETPVKYFKGSKSCTSKNVMWPTAQLKSLYTNMGNKQEELEATMLLEGYILVAITETW</sequence>
<gene>
    <name evidence="1" type="ORF">AV530_017088</name>
</gene>
<name>A0A1V4K9X4_PATFA</name>